<feature type="transmembrane region" description="Helical" evidence="2">
    <location>
        <begin position="15"/>
        <end position="36"/>
    </location>
</feature>
<evidence type="ECO:0000256" key="2">
    <source>
        <dbReference type="SAM" id="Phobius"/>
    </source>
</evidence>
<dbReference type="EMBL" id="MFST01000098">
    <property type="protein sequence ID" value="OGI43826.1"/>
    <property type="molecule type" value="Genomic_DNA"/>
</dbReference>
<evidence type="ECO:0000313" key="3">
    <source>
        <dbReference type="EMBL" id="OGI43826.1"/>
    </source>
</evidence>
<gene>
    <name evidence="3" type="ORF">A2V92_01925</name>
</gene>
<dbReference type="GO" id="GO:0016020">
    <property type="term" value="C:membrane"/>
    <property type="evidence" value="ECO:0007669"/>
    <property type="project" value="InterPro"/>
</dbReference>
<dbReference type="GO" id="GO:0043213">
    <property type="term" value="P:bacteriocin transport"/>
    <property type="evidence" value="ECO:0007669"/>
    <property type="project" value="InterPro"/>
</dbReference>
<feature type="region of interest" description="Disordered" evidence="1">
    <location>
        <begin position="54"/>
        <end position="98"/>
    </location>
</feature>
<dbReference type="GO" id="GO:0019534">
    <property type="term" value="F:toxin transmembrane transporter activity"/>
    <property type="evidence" value="ECO:0007669"/>
    <property type="project" value="InterPro"/>
</dbReference>
<keyword evidence="2" id="KW-0472">Membrane</keyword>
<comment type="caution">
    <text evidence="3">The sequence shown here is derived from an EMBL/GenBank/DDBJ whole genome shotgun (WGS) entry which is preliminary data.</text>
</comment>
<dbReference type="SUPFAM" id="SSF74653">
    <property type="entry name" value="TolA/TonB C-terminal domain"/>
    <property type="match status" value="1"/>
</dbReference>
<dbReference type="NCBIfam" id="TIGR02794">
    <property type="entry name" value="tolA_full"/>
    <property type="match status" value="1"/>
</dbReference>
<proteinExistence type="predicted"/>
<evidence type="ECO:0000313" key="4">
    <source>
        <dbReference type="Proteomes" id="UP000179344"/>
    </source>
</evidence>
<dbReference type="Pfam" id="PF13103">
    <property type="entry name" value="TonB_2"/>
    <property type="match status" value="1"/>
</dbReference>
<dbReference type="Proteomes" id="UP000179344">
    <property type="component" value="Unassembled WGS sequence"/>
</dbReference>
<keyword evidence="2" id="KW-1133">Transmembrane helix</keyword>
<dbReference type="Gene3D" id="3.30.1150.10">
    <property type="match status" value="1"/>
</dbReference>
<accession>A0A1F6TFI3</accession>
<keyword evidence="2" id="KW-0812">Transmembrane</keyword>
<organism evidence="3 4">
    <name type="scientific">Candidatus Muproteobacteria bacterium RBG_16_65_31</name>
    <dbReference type="NCBI Taxonomy" id="1817759"/>
    <lineage>
        <taxon>Bacteria</taxon>
        <taxon>Pseudomonadati</taxon>
        <taxon>Pseudomonadota</taxon>
        <taxon>Candidatus Muproteobacteria</taxon>
    </lineage>
</organism>
<evidence type="ECO:0000256" key="1">
    <source>
        <dbReference type="SAM" id="MobiDB-lite"/>
    </source>
</evidence>
<feature type="compositionally biased region" description="Basic and acidic residues" evidence="1">
    <location>
        <begin position="66"/>
        <end position="98"/>
    </location>
</feature>
<dbReference type="InterPro" id="IPR014161">
    <property type="entry name" value="Tol-Pal_TolA"/>
</dbReference>
<dbReference type="AlphaFoldDB" id="A0A1F6TFI3"/>
<name>A0A1F6TFI3_9PROT</name>
<sequence>MARWKPGTNPGRLKAVVYAVLVHLALIGVLVAGWRWSTQDGTAPEKVVQAVAIQEPAQPEAPAARKRPEADTDKKDDERARKAAEDKKQAAEAEKRRSAAVKKKEALLRQKLAEQSLKEGLAAEERQRREARAAAEVEKYRELIRQKVSRNWNRPVGVARGLQCTVRVRVVPGGEVLQATVVRSSGDVLFDGSVESAVYKSTPLPLPDAPELFEYFRELEFLFRPEE</sequence>
<protein>
    <submittedName>
        <fullName evidence="3">Protein TolA</fullName>
    </submittedName>
</protein>
<reference evidence="3 4" key="1">
    <citation type="journal article" date="2016" name="Nat. Commun.">
        <title>Thousands of microbial genomes shed light on interconnected biogeochemical processes in an aquifer system.</title>
        <authorList>
            <person name="Anantharaman K."/>
            <person name="Brown C.T."/>
            <person name="Hug L.A."/>
            <person name="Sharon I."/>
            <person name="Castelle C.J."/>
            <person name="Probst A.J."/>
            <person name="Thomas B.C."/>
            <person name="Singh A."/>
            <person name="Wilkins M.J."/>
            <person name="Karaoz U."/>
            <person name="Brodie E.L."/>
            <person name="Williams K.H."/>
            <person name="Hubbard S.S."/>
            <person name="Banfield J.F."/>
        </authorList>
    </citation>
    <scope>NUCLEOTIDE SEQUENCE [LARGE SCALE GENOMIC DNA]</scope>
</reference>